<feature type="compositionally biased region" description="Basic and acidic residues" evidence="1">
    <location>
        <begin position="299"/>
        <end position="312"/>
    </location>
</feature>
<accession>A0A6I4SV03</accession>
<sequence>MAAITLSAISVAVVTGGIVKPEYIGFDDGGDAYEPTFGAALSGRESSIDLRNSALNDLPGSSPTGGESLGEAETFPLKSEVVSSKSPFERGEVKRSHGGGVADGALSHPSPSEVGDQIVAEFAVGEASQRIASASIDPAPILKSSDDSYLEVDAYSAFNFSASELSLEADSDVGGTVHYDARGSNKAASRQAGTEGVGARLIASFLPALKNLPVSKLATNDGFHFSVGEAPQFPGSFGVTGLEVESSRQSQQEVVPPSAGFAGNLEIDTTGVAAGPVASAGNADLVKHATDRGLGPLSDEGRLEISSDEEARAQLVSNGAEA</sequence>
<feature type="non-terminal residue" evidence="2">
    <location>
        <position position="322"/>
    </location>
</feature>
<gene>
    <name evidence="2" type="ORF">GRI89_09870</name>
</gene>
<evidence type="ECO:0000256" key="1">
    <source>
        <dbReference type="SAM" id="MobiDB-lite"/>
    </source>
</evidence>
<dbReference type="Proteomes" id="UP000433652">
    <property type="component" value="Unassembled WGS sequence"/>
</dbReference>
<name>A0A6I4SV03_9SPHN</name>
<evidence type="ECO:0000313" key="3">
    <source>
        <dbReference type="Proteomes" id="UP000433652"/>
    </source>
</evidence>
<dbReference type="EMBL" id="WTYM01000041">
    <property type="protein sequence ID" value="MXO59845.1"/>
    <property type="molecule type" value="Genomic_DNA"/>
</dbReference>
<comment type="caution">
    <text evidence="2">The sequence shown here is derived from an EMBL/GenBank/DDBJ whole genome shotgun (WGS) entry which is preliminary data.</text>
</comment>
<keyword evidence="3" id="KW-1185">Reference proteome</keyword>
<feature type="region of interest" description="Disordered" evidence="1">
    <location>
        <begin position="290"/>
        <end position="322"/>
    </location>
</feature>
<dbReference type="RefSeq" id="WP_159794681.1">
    <property type="nucleotide sequence ID" value="NZ_WTYM01000041.1"/>
</dbReference>
<feature type="region of interest" description="Disordered" evidence="1">
    <location>
        <begin position="52"/>
        <end position="112"/>
    </location>
</feature>
<dbReference type="AlphaFoldDB" id="A0A6I4SV03"/>
<organism evidence="2 3">
    <name type="scientific">Croceibacterium salegens</name>
    <dbReference type="NCBI Taxonomy" id="1737568"/>
    <lineage>
        <taxon>Bacteria</taxon>
        <taxon>Pseudomonadati</taxon>
        <taxon>Pseudomonadota</taxon>
        <taxon>Alphaproteobacteria</taxon>
        <taxon>Sphingomonadales</taxon>
        <taxon>Erythrobacteraceae</taxon>
        <taxon>Croceibacterium</taxon>
    </lineage>
</organism>
<protein>
    <submittedName>
        <fullName evidence="2">Uncharacterized protein</fullName>
    </submittedName>
</protein>
<reference evidence="2 3" key="1">
    <citation type="submission" date="2019-12" db="EMBL/GenBank/DDBJ databases">
        <title>Genomic-based taxomic classification of the family Erythrobacteraceae.</title>
        <authorList>
            <person name="Xu L."/>
        </authorList>
    </citation>
    <scope>NUCLEOTIDE SEQUENCE [LARGE SCALE GENOMIC DNA]</scope>
    <source>
        <strain evidence="2 3">MCCC 1K01500</strain>
    </source>
</reference>
<feature type="compositionally biased region" description="Polar residues" evidence="1">
    <location>
        <begin position="52"/>
        <end position="65"/>
    </location>
</feature>
<proteinExistence type="predicted"/>
<evidence type="ECO:0000313" key="2">
    <source>
        <dbReference type="EMBL" id="MXO59845.1"/>
    </source>
</evidence>